<dbReference type="GO" id="GO:0006366">
    <property type="term" value="P:transcription by RNA polymerase II"/>
    <property type="evidence" value="ECO:0007669"/>
    <property type="project" value="TreeGrafter"/>
</dbReference>
<dbReference type="EMBL" id="MK500512">
    <property type="protein sequence ID" value="QBK91151.1"/>
    <property type="molecule type" value="Genomic_DNA"/>
</dbReference>
<dbReference type="SUPFAM" id="SSF55287">
    <property type="entry name" value="RPB5-like RNA polymerase subunit"/>
    <property type="match status" value="1"/>
</dbReference>
<keyword evidence="3" id="KW-0804">Transcription</keyword>
<sequence>MVLRNTPKKRTSTRKKKKVKETSITPRKIPEPVILDISDDRYNSPIVRQKLKQNPQIYILHKVVTNVLTVLSTRGYTIPDKFSDIKDMTPNDFIISYHRKVNEYNNENPGANMTIRKLLGWDYGVDQPLKTIRVIFPETPVESGTTTKSQIDAIVHGLGLILNVSDTMNPAIYQVMIISELSLSSQARTSLEEISTIDFELYTYHEISFLASRHFLVPKYRTLTKNEIGDMIRLGVLISSLKTIAIDDPIVREYGFSIEDVLEITRYNYLYLHPIIVTIEYRVVSVRPMVVKK</sequence>
<dbReference type="GO" id="GO:0042797">
    <property type="term" value="P:tRNA transcription by RNA polymerase III"/>
    <property type="evidence" value="ECO:0007669"/>
    <property type="project" value="TreeGrafter"/>
</dbReference>
<accession>A0A481Z901</accession>
<dbReference type="Gene3D" id="3.40.1340.10">
    <property type="entry name" value="RNA polymerase, Rpb5, N-terminal domain"/>
    <property type="match status" value="1"/>
</dbReference>
<evidence type="ECO:0000313" key="3">
    <source>
        <dbReference type="EMBL" id="QBK91151.1"/>
    </source>
</evidence>
<proteinExistence type="predicted"/>
<dbReference type="Pfam" id="PF01191">
    <property type="entry name" value="RNA_pol_Rpb5_C"/>
    <property type="match status" value="1"/>
</dbReference>
<evidence type="ECO:0000259" key="2">
    <source>
        <dbReference type="Pfam" id="PF01191"/>
    </source>
</evidence>
<dbReference type="Gene3D" id="3.90.940.20">
    <property type="entry name" value="RPB5-like RNA polymerase subunit"/>
    <property type="match status" value="1"/>
</dbReference>
<dbReference type="InterPro" id="IPR000783">
    <property type="entry name" value="RNA_pol_subH/Rpb5_C"/>
</dbReference>
<evidence type="ECO:0000256" key="1">
    <source>
        <dbReference type="SAM" id="MobiDB-lite"/>
    </source>
</evidence>
<dbReference type="PANTHER" id="PTHR10535:SF15">
    <property type="entry name" value="DNA-DIRECTED RNA POLYMERASE SUBUNIT 5-LIKE PROTEIN 1"/>
    <property type="match status" value="1"/>
</dbReference>
<dbReference type="GO" id="GO:0000428">
    <property type="term" value="C:DNA-directed RNA polymerase complex"/>
    <property type="evidence" value="ECO:0007669"/>
    <property type="project" value="UniProtKB-KW"/>
</dbReference>
<name>A0A481Z901_9VIRU</name>
<dbReference type="GO" id="GO:0003899">
    <property type="term" value="F:DNA-directed RNA polymerase activity"/>
    <property type="evidence" value="ECO:0007669"/>
    <property type="project" value="InterPro"/>
</dbReference>
<dbReference type="InterPro" id="IPR035913">
    <property type="entry name" value="RPB5-like_sf"/>
</dbReference>
<feature type="compositionally biased region" description="Basic residues" evidence="1">
    <location>
        <begin position="1"/>
        <end position="19"/>
    </location>
</feature>
<dbReference type="InterPro" id="IPR014381">
    <property type="entry name" value="Arch_Rpo5/euc_Rpb5"/>
</dbReference>
<feature type="region of interest" description="Disordered" evidence="1">
    <location>
        <begin position="1"/>
        <end position="23"/>
    </location>
</feature>
<dbReference type="GO" id="GO:0006362">
    <property type="term" value="P:transcription elongation by RNA polymerase I"/>
    <property type="evidence" value="ECO:0007669"/>
    <property type="project" value="TreeGrafter"/>
</dbReference>
<organism evidence="3">
    <name type="scientific">Pithovirus LCPAC202</name>
    <dbReference type="NCBI Taxonomy" id="2506592"/>
    <lineage>
        <taxon>Viruses</taxon>
        <taxon>Pithoviruses</taxon>
    </lineage>
</organism>
<protein>
    <submittedName>
        <fullName evidence="3">DNA-directed RNA polymerase subunit 5</fullName>
    </submittedName>
</protein>
<keyword evidence="3" id="KW-0240">DNA-directed RNA polymerase</keyword>
<dbReference type="PANTHER" id="PTHR10535">
    <property type="entry name" value="DNA-DIRECTED RNA POLYMERASES I, II, AND III SUBUNIT RPABC1"/>
    <property type="match status" value="1"/>
</dbReference>
<reference evidence="3" key="1">
    <citation type="journal article" date="2019" name="MBio">
        <title>Virus Genomes from Deep Sea Sediments Expand the Ocean Megavirome and Support Independent Origins of Viral Gigantism.</title>
        <authorList>
            <person name="Backstrom D."/>
            <person name="Yutin N."/>
            <person name="Jorgensen S.L."/>
            <person name="Dharamshi J."/>
            <person name="Homa F."/>
            <person name="Zaremba-Niedwiedzka K."/>
            <person name="Spang A."/>
            <person name="Wolf Y.I."/>
            <person name="Koonin E.V."/>
            <person name="Ettema T.J."/>
        </authorList>
    </citation>
    <scope>NUCLEOTIDE SEQUENCE</scope>
</reference>
<feature type="domain" description="RNA polymerase subunit H/Rpb5 C-terminal" evidence="2">
    <location>
        <begin position="212"/>
        <end position="268"/>
    </location>
</feature>
<gene>
    <name evidence="3" type="ORF">LCPAC202_01250</name>
</gene>
<dbReference type="GO" id="GO:0003677">
    <property type="term" value="F:DNA binding"/>
    <property type="evidence" value="ECO:0007669"/>
    <property type="project" value="InterPro"/>
</dbReference>
<dbReference type="InterPro" id="IPR036710">
    <property type="entry name" value="RNA_pol_Rpb5_N_sf"/>
</dbReference>